<reference evidence="1 2" key="1">
    <citation type="submission" date="2024-09" db="EMBL/GenBank/DDBJ databases">
        <authorList>
            <person name="Sun Q."/>
            <person name="Mori K."/>
        </authorList>
    </citation>
    <scope>NUCLEOTIDE SEQUENCE [LARGE SCALE GENOMIC DNA]</scope>
    <source>
        <strain evidence="1 2">CCM 8543</strain>
    </source>
</reference>
<accession>A0ABV6D8A1</accession>
<dbReference type="RefSeq" id="WP_261518366.1">
    <property type="nucleotide sequence ID" value="NZ_JAODNW010000001.1"/>
</dbReference>
<proteinExistence type="predicted"/>
<evidence type="ECO:0000313" key="1">
    <source>
        <dbReference type="EMBL" id="MFC0208881.1"/>
    </source>
</evidence>
<name>A0ABV6D8A1_9HYPH</name>
<gene>
    <name evidence="1" type="ORF">ACFFJ2_10785</name>
</gene>
<protein>
    <submittedName>
        <fullName evidence="1">Uncharacterized protein</fullName>
    </submittedName>
</protein>
<dbReference type="EMBL" id="JBHLXD010000015">
    <property type="protein sequence ID" value="MFC0208881.1"/>
    <property type="molecule type" value="Genomic_DNA"/>
</dbReference>
<organism evidence="1 2">
    <name type="scientific">Chelativorans intermedius</name>
    <dbReference type="NCBI Taxonomy" id="515947"/>
    <lineage>
        <taxon>Bacteria</taxon>
        <taxon>Pseudomonadati</taxon>
        <taxon>Pseudomonadota</taxon>
        <taxon>Alphaproteobacteria</taxon>
        <taxon>Hyphomicrobiales</taxon>
        <taxon>Phyllobacteriaceae</taxon>
        <taxon>Chelativorans</taxon>
    </lineage>
</organism>
<sequence length="160" mass="18154">MFEFLDLVATSTLAIAAVALAREANQIATRSARVESDKLLLEWGQRTLECLSFASSLRIMDEVNISATDFDEKRRDLRARLFALKEEGILFFAKGTENAQSIPAICAISKVTDIMDGKTFHYPREGDWELSRRRQNNEIRAATRDFIKALQGRVGNEWLI</sequence>
<evidence type="ECO:0000313" key="2">
    <source>
        <dbReference type="Proteomes" id="UP001589755"/>
    </source>
</evidence>
<keyword evidence="2" id="KW-1185">Reference proteome</keyword>
<comment type="caution">
    <text evidence="1">The sequence shown here is derived from an EMBL/GenBank/DDBJ whole genome shotgun (WGS) entry which is preliminary data.</text>
</comment>
<dbReference type="Proteomes" id="UP001589755">
    <property type="component" value="Unassembled WGS sequence"/>
</dbReference>